<sequence length="912" mass="103185">MMRDEGMSSGHLKLTGAAILFLALIVGIPYLSGLLIDYEWFRSLGYAQVFFVRLYAKALLFLASFALSLGVMYAFWVLSRKRVLATTKWANPAIEGLFGFPEEGVAEVKVVLERMKPLLLGGALLLSFLFALSMMGNWDTVLRFLYQEPFGVSDPIFNHDLSLYVFTFPFLSIVFNFVLMLLFFSLLGSALVLLITNRRLILDASMVPSFFKVGYFLFMVVLAFRVYLARYDILYSSTGVVYGAGFVDVHVNQYIPVLISLVLVVSGIAVLWYRAPGGEEGGFTHKGTLSIVGITVAVILGILIVGGVVSGIVQAYQVSPNELTLEEQYIEHNIEMTNEAYGLTHIVEQQYNVSDTLTPESISSPSIRNARLWDYRPLTAVYRQKQAIRTYYGFNSLDVDRYYVNGKYTQVWIGAREMYTSQIGTATWLNRHLIFTHGFGVVMSPVTEVAPEGGPVFYIKDIPPVSTMGLNVSQPRIYYGEVTNDYIITNTLREEFDYPLGDSNVQTTYKGTGGIQLSGLNRLAATIYLGQLKLLTSNYITDGSRLHIRRNVIERTQHIAPYLYTDPNPHVFLDDEGRVKWMVHMFVHSDRYPYSEPSGGFNYIRDSVKAIVDAYNGTVEFYVMNEDPILKTYMRIYPGVFRPYAEMPASYRAHLRYSEELFRVQLNVYRIYHMKDPVVFYNKEDRWQIPKEKYEQNVMEVEPYNLILQLPGYKSVDFVLMMPFTPVNKDNMIAWMAVNQDPPRYGQLILYKFSKDRLIYGPFQVEARIDQDEEISKSITLWGQVGSSVIRGNLLVIPINGTIIYIEPLYIAAEQGSLPELKKVIAVYGDRVAFEDTLEEAVKAAIGAENVTVAPRESGKPTLDQLLAELIAAYDVAREKLERGDLEGYAVAMKNVDSLLSEIEGSLKTTGK</sequence>
<dbReference type="Pfam" id="PF03699">
    <property type="entry name" value="UPF0182"/>
    <property type="match status" value="1"/>
</dbReference>
<feature type="transmembrane region" description="Helical" evidence="5">
    <location>
        <begin position="12"/>
        <end position="36"/>
    </location>
</feature>
<comment type="caution">
    <text evidence="6">The sequence shown here is derived from an EMBL/GenBank/DDBJ whole genome shotgun (WGS) entry which is preliminary data.</text>
</comment>
<comment type="similarity">
    <text evidence="5">Belongs to the UPF0182 family.</text>
</comment>
<reference evidence="6" key="1">
    <citation type="journal article" date="2020" name="bioRxiv">
        <title>A rank-normalized archaeal taxonomy based on genome phylogeny resolves widespread incomplete and uneven classifications.</title>
        <authorList>
            <person name="Rinke C."/>
            <person name="Chuvochina M."/>
            <person name="Mussig A.J."/>
            <person name="Chaumeil P.-A."/>
            <person name="Waite D.W."/>
            <person name="Whitman W.B."/>
            <person name="Parks D.H."/>
            <person name="Hugenholtz P."/>
        </authorList>
    </citation>
    <scope>NUCLEOTIDE SEQUENCE</scope>
    <source>
        <strain evidence="6">UBA12518</strain>
    </source>
</reference>
<dbReference type="Proteomes" id="UP000600363">
    <property type="component" value="Unassembled WGS sequence"/>
</dbReference>
<keyword evidence="2 5" id="KW-0812">Transmembrane</keyword>
<keyword evidence="3 5" id="KW-1133">Transmembrane helix</keyword>
<dbReference type="EMBL" id="DUIH01000001">
    <property type="protein sequence ID" value="HIH69010.1"/>
    <property type="molecule type" value="Genomic_DNA"/>
</dbReference>
<evidence type="ECO:0000256" key="4">
    <source>
        <dbReference type="ARBA" id="ARBA00023136"/>
    </source>
</evidence>
<feature type="transmembrane region" description="Helical" evidence="5">
    <location>
        <begin position="118"/>
        <end position="138"/>
    </location>
</feature>
<dbReference type="PANTHER" id="PTHR39344:SF1">
    <property type="entry name" value="UPF0182 PROTEIN SLL1060"/>
    <property type="match status" value="1"/>
</dbReference>
<dbReference type="HAMAP" id="MF_01600">
    <property type="entry name" value="UPF0182"/>
    <property type="match status" value="1"/>
</dbReference>
<feature type="transmembrane region" description="Helical" evidence="5">
    <location>
        <begin position="287"/>
        <end position="313"/>
    </location>
</feature>
<evidence type="ECO:0000256" key="1">
    <source>
        <dbReference type="ARBA" id="ARBA00022475"/>
    </source>
</evidence>
<feature type="transmembrane region" description="Helical" evidence="5">
    <location>
        <begin position="170"/>
        <end position="195"/>
    </location>
</feature>
<evidence type="ECO:0000256" key="3">
    <source>
        <dbReference type="ARBA" id="ARBA00022989"/>
    </source>
</evidence>
<dbReference type="GO" id="GO:0005886">
    <property type="term" value="C:plasma membrane"/>
    <property type="evidence" value="ECO:0007669"/>
    <property type="project" value="UniProtKB-SubCell"/>
</dbReference>
<dbReference type="InterPro" id="IPR005372">
    <property type="entry name" value="UPF0182"/>
</dbReference>
<proteinExistence type="inferred from homology"/>
<dbReference type="AlphaFoldDB" id="A0A832RRV4"/>
<comment type="subcellular location">
    <subcellularLocation>
        <location evidence="5">Cell membrane</location>
        <topology evidence="5">Multi-pass membrane protein</topology>
    </subcellularLocation>
</comment>
<name>A0A832RRV4_9EURY</name>
<gene>
    <name evidence="6" type="ORF">HA299_00010</name>
</gene>
<organism evidence="6 7">
    <name type="scientific">Methermicoccus shengliensis</name>
    <dbReference type="NCBI Taxonomy" id="660064"/>
    <lineage>
        <taxon>Archaea</taxon>
        <taxon>Methanobacteriati</taxon>
        <taxon>Methanobacteriota</taxon>
        <taxon>Stenosarchaea group</taxon>
        <taxon>Methanomicrobia</taxon>
        <taxon>Methanosarcinales</taxon>
        <taxon>Methermicoccaceae</taxon>
        <taxon>Methermicoccus</taxon>
    </lineage>
</organism>
<feature type="transmembrane region" description="Helical" evidence="5">
    <location>
        <begin position="56"/>
        <end position="78"/>
    </location>
</feature>
<protein>
    <recommendedName>
        <fullName evidence="5">UPF0182 protein HA299_00010</fullName>
    </recommendedName>
</protein>
<evidence type="ECO:0000256" key="2">
    <source>
        <dbReference type="ARBA" id="ARBA00022692"/>
    </source>
</evidence>
<dbReference type="PANTHER" id="PTHR39344">
    <property type="entry name" value="UPF0182 PROTEIN SLL1060"/>
    <property type="match status" value="1"/>
</dbReference>
<feature type="transmembrane region" description="Helical" evidence="5">
    <location>
        <begin position="254"/>
        <end position="275"/>
    </location>
</feature>
<dbReference type="GO" id="GO:0005576">
    <property type="term" value="C:extracellular region"/>
    <property type="evidence" value="ECO:0007669"/>
    <property type="project" value="TreeGrafter"/>
</dbReference>
<evidence type="ECO:0000256" key="5">
    <source>
        <dbReference type="HAMAP-Rule" id="MF_01600"/>
    </source>
</evidence>
<keyword evidence="1 5" id="KW-1003">Cell membrane</keyword>
<evidence type="ECO:0000313" key="7">
    <source>
        <dbReference type="Proteomes" id="UP000600363"/>
    </source>
</evidence>
<feature type="transmembrane region" description="Helical" evidence="5">
    <location>
        <begin position="207"/>
        <end position="228"/>
    </location>
</feature>
<accession>A0A832RRV4</accession>
<evidence type="ECO:0000313" key="6">
    <source>
        <dbReference type="EMBL" id="HIH69010.1"/>
    </source>
</evidence>
<keyword evidence="4 5" id="KW-0472">Membrane</keyword>